<evidence type="ECO:0000313" key="2">
    <source>
        <dbReference type="EMBL" id="AGS49179.1"/>
    </source>
</evidence>
<dbReference type="ChiTaRS" id="HIP1">
    <property type="organism name" value="human"/>
</dbReference>
<accession>A0A0A6ZH34</accession>
<sequence>MDRMASSMKQVPNPLPKVLSRRGVGAGLEAAERESFERTQTSLAYLLLPASSRKPCLLNSPAPSSHFTWPLSLPEEAPLTCLMAQPLHPSPTRPLVCSPPNPSQATFKL</sequence>
<proteinExistence type="evidence at transcript level"/>
<reference evidence="2" key="1">
    <citation type="submission" date="2012-10" db="EMBL/GenBank/DDBJ databases">
        <title>SHON is a novel estrogen regulated oncogene in mammary carcinoma and predicts patient response to endocrine therapy.</title>
        <authorList>
            <person name="Jung Y."/>
            <person name="Abdel-Fatah T.M.A."/>
            <person name="Chan S.Y.T."/>
            <person name="Nolan C.C."/>
            <person name="Green A.R."/>
            <person name="Ellis I.O."/>
            <person name="Li L."/>
            <person name="Huang B."/>
            <person name="Chen L."/>
            <person name="Ma R.Z."/>
            <person name="Kong X."/>
            <person name="Zhu T."/>
            <person name="Xu B."/>
            <person name="Perry J.K."/>
            <person name="Lobie P.E."/>
            <person name="Liu D.-X."/>
        </authorList>
    </citation>
    <scope>NUCLEOTIDE SEQUENCE</scope>
</reference>
<name>A0A0A6ZH34_HUMAN</name>
<dbReference type="AlphaFoldDB" id="A0A0A6ZH34"/>
<protein>
    <submittedName>
        <fullName evidence="2">SHONgamma</fullName>
    </submittedName>
</protein>
<gene>
    <name evidence="2" type="primary">SHON</name>
</gene>
<evidence type="ECO:0000256" key="1">
    <source>
        <dbReference type="SAM" id="MobiDB-lite"/>
    </source>
</evidence>
<organism evidence="2">
    <name type="scientific">Homo sapiens</name>
    <name type="common">Human</name>
    <dbReference type="NCBI Taxonomy" id="9606"/>
    <lineage>
        <taxon>Eukaryota</taxon>
        <taxon>Metazoa</taxon>
        <taxon>Chordata</taxon>
        <taxon>Craniata</taxon>
        <taxon>Vertebrata</taxon>
        <taxon>Euteleostomi</taxon>
        <taxon>Mammalia</taxon>
        <taxon>Eutheria</taxon>
        <taxon>Euarchontoglires</taxon>
        <taxon>Primates</taxon>
        <taxon>Haplorrhini</taxon>
        <taxon>Catarrhini</taxon>
        <taxon>Hominidae</taxon>
        <taxon>Homo</taxon>
    </lineage>
</organism>
<feature type="region of interest" description="Disordered" evidence="1">
    <location>
        <begin position="1"/>
        <end position="20"/>
    </location>
</feature>
<dbReference type="EMBL" id="JX965371">
    <property type="protein sequence ID" value="AGS49179.1"/>
    <property type="molecule type" value="mRNA"/>
</dbReference>
<dbReference type="PeptideAtlas" id="A0A0A6ZH34"/>